<proteinExistence type="predicted"/>
<accession>A0A0E9PI50</accession>
<protein>
    <submittedName>
        <fullName evidence="2">Uncharacterized protein</fullName>
    </submittedName>
</protein>
<organism evidence="2">
    <name type="scientific">Anguilla anguilla</name>
    <name type="common">European freshwater eel</name>
    <name type="synonym">Muraena anguilla</name>
    <dbReference type="NCBI Taxonomy" id="7936"/>
    <lineage>
        <taxon>Eukaryota</taxon>
        <taxon>Metazoa</taxon>
        <taxon>Chordata</taxon>
        <taxon>Craniata</taxon>
        <taxon>Vertebrata</taxon>
        <taxon>Euteleostomi</taxon>
        <taxon>Actinopterygii</taxon>
        <taxon>Neopterygii</taxon>
        <taxon>Teleostei</taxon>
        <taxon>Anguilliformes</taxon>
        <taxon>Anguillidae</taxon>
        <taxon>Anguilla</taxon>
    </lineage>
</organism>
<reference evidence="2" key="1">
    <citation type="submission" date="2014-11" db="EMBL/GenBank/DDBJ databases">
        <authorList>
            <person name="Amaro Gonzalez C."/>
        </authorList>
    </citation>
    <scope>NUCLEOTIDE SEQUENCE</scope>
</reference>
<evidence type="ECO:0000256" key="1">
    <source>
        <dbReference type="SAM" id="MobiDB-lite"/>
    </source>
</evidence>
<name>A0A0E9PI50_ANGAN</name>
<dbReference type="EMBL" id="GBXM01104306">
    <property type="protein sequence ID" value="JAH04271.1"/>
    <property type="molecule type" value="Transcribed_RNA"/>
</dbReference>
<dbReference type="AlphaFoldDB" id="A0A0E9PI50"/>
<evidence type="ECO:0000313" key="2">
    <source>
        <dbReference type="EMBL" id="JAH04271.1"/>
    </source>
</evidence>
<sequence>MGLLKSLSQGGELCRDGSLPMATSL</sequence>
<reference evidence="2" key="2">
    <citation type="journal article" date="2015" name="Fish Shellfish Immunol.">
        <title>Early steps in the European eel (Anguilla anguilla)-Vibrio vulnificus interaction in the gills: Role of the RtxA13 toxin.</title>
        <authorList>
            <person name="Callol A."/>
            <person name="Pajuelo D."/>
            <person name="Ebbesson L."/>
            <person name="Teles M."/>
            <person name="MacKenzie S."/>
            <person name="Amaro C."/>
        </authorList>
    </citation>
    <scope>NUCLEOTIDE SEQUENCE</scope>
</reference>
<feature type="region of interest" description="Disordered" evidence="1">
    <location>
        <begin position="1"/>
        <end position="25"/>
    </location>
</feature>